<organism evidence="4 5">
    <name type="scientific">Geothrix oryzae</name>
    <dbReference type="NCBI Taxonomy" id="2927975"/>
    <lineage>
        <taxon>Bacteria</taxon>
        <taxon>Pseudomonadati</taxon>
        <taxon>Acidobacteriota</taxon>
        <taxon>Holophagae</taxon>
        <taxon>Holophagales</taxon>
        <taxon>Holophagaceae</taxon>
        <taxon>Geothrix</taxon>
    </lineage>
</organism>
<dbReference type="PANTHER" id="PTHR32089:SF41">
    <property type="entry name" value="METHYL-ACCEPTING CHEMOTAXIS PROTEIN"/>
    <property type="match status" value="1"/>
</dbReference>
<keyword evidence="1 2" id="KW-0807">Transducer</keyword>
<evidence type="ECO:0000259" key="3">
    <source>
        <dbReference type="PROSITE" id="PS50111"/>
    </source>
</evidence>
<evidence type="ECO:0000313" key="5">
    <source>
        <dbReference type="Proteomes" id="UP001242010"/>
    </source>
</evidence>
<evidence type="ECO:0000256" key="2">
    <source>
        <dbReference type="PROSITE-ProRule" id="PRU00284"/>
    </source>
</evidence>
<accession>A0ABN6UY00</accession>
<dbReference type="Pfam" id="PF00015">
    <property type="entry name" value="MCPsignal"/>
    <property type="match status" value="1"/>
</dbReference>
<protein>
    <submittedName>
        <fullName evidence="4">Trichloroethylene chemotactic transducer CttP</fullName>
    </submittedName>
</protein>
<feature type="domain" description="Methyl-accepting transducer" evidence="3">
    <location>
        <begin position="19"/>
        <end position="193"/>
    </location>
</feature>
<dbReference type="SUPFAM" id="SSF58104">
    <property type="entry name" value="Methyl-accepting chemotaxis protein (MCP) signaling domain"/>
    <property type="match status" value="1"/>
</dbReference>
<gene>
    <name evidence="4" type="primary">cttP</name>
    <name evidence="4" type="ORF">GETHOR_19320</name>
</gene>
<dbReference type="EMBL" id="AP027079">
    <property type="protein sequence ID" value="BDU69831.1"/>
    <property type="molecule type" value="Genomic_DNA"/>
</dbReference>
<proteinExistence type="predicted"/>
<dbReference type="PANTHER" id="PTHR32089">
    <property type="entry name" value="METHYL-ACCEPTING CHEMOTAXIS PROTEIN MCPB"/>
    <property type="match status" value="1"/>
</dbReference>
<dbReference type="InterPro" id="IPR004089">
    <property type="entry name" value="MCPsignal_dom"/>
</dbReference>
<evidence type="ECO:0000256" key="1">
    <source>
        <dbReference type="ARBA" id="ARBA00023224"/>
    </source>
</evidence>
<evidence type="ECO:0000313" key="4">
    <source>
        <dbReference type="EMBL" id="BDU69831.1"/>
    </source>
</evidence>
<dbReference type="Proteomes" id="UP001242010">
    <property type="component" value="Chromosome"/>
</dbReference>
<keyword evidence="5" id="KW-1185">Reference proteome</keyword>
<dbReference type="Gene3D" id="1.10.287.950">
    <property type="entry name" value="Methyl-accepting chemotaxis protein"/>
    <property type="match status" value="1"/>
</dbReference>
<name>A0ABN6UY00_9BACT</name>
<dbReference type="SMART" id="SM00283">
    <property type="entry name" value="MA"/>
    <property type="match status" value="1"/>
</dbReference>
<dbReference type="PROSITE" id="PS50111">
    <property type="entry name" value="CHEMOTAXIS_TRANSDUC_2"/>
    <property type="match status" value="1"/>
</dbReference>
<reference evidence="5" key="1">
    <citation type="journal article" date="2023" name="Int. J. Syst. Evol. Microbiol.">
        <title>Mesoterricola silvestris gen. nov., sp. nov., Mesoterricola sediminis sp. nov., Geothrix oryzae sp. nov., Geothrix edaphica sp. nov., Geothrix rubra sp. nov., and Geothrix limicola sp. nov., six novel members of Acidobacteriota isolated from soils.</title>
        <authorList>
            <person name="Itoh H."/>
            <person name="Sugisawa Y."/>
            <person name="Mise K."/>
            <person name="Xu Z."/>
            <person name="Kuniyasu M."/>
            <person name="Ushijima N."/>
            <person name="Kawano K."/>
            <person name="Kobayashi E."/>
            <person name="Shiratori Y."/>
            <person name="Masuda Y."/>
            <person name="Senoo K."/>
        </authorList>
    </citation>
    <scope>NUCLEOTIDE SEQUENCE [LARGE SCALE GENOMIC DNA]</scope>
    <source>
        <strain evidence="5">Red222</strain>
    </source>
</reference>
<sequence length="336" mass="35810">MGVPETVLGPLLGQLASREAAMLEGQVNFLTPELHQVDSLVREAAATLEAALKTLDQSVQHQHRLAEDVQVAMRITLGGGQATEGLDAVGASIMGTLDGFVSNMLEISKSSMQLVGEIEDIRTRSDRMEGMLGELSEIAGRTHLLSLNASIEAAHARQFGAGFAVVAGEVSKLADRSTALSATIQDQISGTRQALERTDAYVQAIASKDMNMAIQSKGESEVLVHALEASNARVKDLVTQLEANALTIAQQVGHVVRSLQFEDLVHQTLTACLQELGNLMEQAHAWRVAESKLAAGEAATEVLSELHATLGEVEDARVQFKAVKRGDLAAGEVDLF</sequence>